<feature type="region of interest" description="Disordered" evidence="1">
    <location>
        <begin position="152"/>
        <end position="279"/>
    </location>
</feature>
<feature type="compositionally biased region" description="Basic residues" evidence="1">
    <location>
        <begin position="269"/>
        <end position="279"/>
    </location>
</feature>
<gene>
    <name evidence="2" type="ORF">ASZ78_011869</name>
</gene>
<protein>
    <submittedName>
        <fullName evidence="2">Uncharacterized protein</fullName>
    </submittedName>
</protein>
<sequence length="279" mass="30039">MKSIRVSMRGNTFLECTVSPPALPVPIGFGTTTGPSGTAAAAEHSSVEAERVGGLLPEQWAALFRERRDLLFPVLPWLEEMLSHIQGIRPWQIMMMMNTIQVLLCHVGLDRDALVQRFYNILGASTVQLMERLIDVVVTLCGPEARRLLCLPEPNNTQQHEDGREEPGVEQQHQDGPAALSGPAASPQGTVASSAVPYSSSADPVELPAAPSLGDREQPADEPGPEAAGPSEQGRSRGPSARGRGGNRLAGGPRRPRKRGATSTQRAPAPRKRRPPRRP</sequence>
<proteinExistence type="predicted"/>
<dbReference type="Proteomes" id="UP000198323">
    <property type="component" value="Unassembled WGS sequence"/>
</dbReference>
<keyword evidence="3" id="KW-1185">Reference proteome</keyword>
<dbReference type="EMBL" id="MCFN01000261">
    <property type="protein sequence ID" value="OXB61708.1"/>
    <property type="molecule type" value="Genomic_DNA"/>
</dbReference>
<evidence type="ECO:0000313" key="2">
    <source>
        <dbReference type="EMBL" id="OXB61708.1"/>
    </source>
</evidence>
<feature type="compositionally biased region" description="Low complexity" evidence="1">
    <location>
        <begin position="225"/>
        <end position="242"/>
    </location>
</feature>
<dbReference type="AlphaFoldDB" id="A0A226N2J1"/>
<feature type="compositionally biased region" description="Low complexity" evidence="1">
    <location>
        <begin position="176"/>
        <end position="205"/>
    </location>
</feature>
<accession>A0A226N2J1</accession>
<comment type="caution">
    <text evidence="2">The sequence shown here is derived from an EMBL/GenBank/DDBJ whole genome shotgun (WGS) entry which is preliminary data.</text>
</comment>
<organism evidence="2 3">
    <name type="scientific">Callipepla squamata</name>
    <name type="common">Scaled quail</name>
    <dbReference type="NCBI Taxonomy" id="9009"/>
    <lineage>
        <taxon>Eukaryota</taxon>
        <taxon>Metazoa</taxon>
        <taxon>Chordata</taxon>
        <taxon>Craniata</taxon>
        <taxon>Vertebrata</taxon>
        <taxon>Euteleostomi</taxon>
        <taxon>Archelosauria</taxon>
        <taxon>Archosauria</taxon>
        <taxon>Dinosauria</taxon>
        <taxon>Saurischia</taxon>
        <taxon>Theropoda</taxon>
        <taxon>Coelurosauria</taxon>
        <taxon>Aves</taxon>
        <taxon>Neognathae</taxon>
        <taxon>Galloanserae</taxon>
        <taxon>Galliformes</taxon>
        <taxon>Odontophoridae</taxon>
        <taxon>Callipepla</taxon>
    </lineage>
</organism>
<evidence type="ECO:0000256" key="1">
    <source>
        <dbReference type="SAM" id="MobiDB-lite"/>
    </source>
</evidence>
<evidence type="ECO:0000313" key="3">
    <source>
        <dbReference type="Proteomes" id="UP000198323"/>
    </source>
</evidence>
<name>A0A226N2J1_CALSU</name>
<reference evidence="2 3" key="1">
    <citation type="submission" date="2016-07" db="EMBL/GenBank/DDBJ databases">
        <title>Disparate Historic Effective Population Sizes Predicted by Modern Levels of Genome Diversity for the Scaled Quail (Callipepla squamata) and the Northern Bobwhite (Colinus virginianus): Inferences from First and Second Generation Draft Genome Assemblies for Sympatric New World Quail.</title>
        <authorList>
            <person name="Oldeschulte D.L."/>
            <person name="Halley Y.A."/>
            <person name="Bhattarai E.K."/>
            <person name="Brashear W.A."/>
            <person name="Hill J."/>
            <person name="Metz R.P."/>
            <person name="Johnson C.D."/>
            <person name="Rollins D."/>
            <person name="Peterson M.J."/>
            <person name="Bickhart D.M."/>
            <person name="Decker J.E."/>
            <person name="Seabury C.M."/>
        </authorList>
    </citation>
    <scope>NUCLEOTIDE SEQUENCE [LARGE SCALE GENOMIC DNA]</scope>
    <source>
        <strain evidence="2 3">Texas</strain>
        <tissue evidence="2">Leg muscle</tissue>
    </source>
</reference>